<evidence type="ECO:0000256" key="6">
    <source>
        <dbReference type="ARBA" id="ARBA00023060"/>
    </source>
</evidence>
<keyword evidence="6" id="KW-1142">T=3 icosahedral capsid protein</keyword>
<proteinExistence type="inferred from homology"/>
<evidence type="ECO:0000256" key="3">
    <source>
        <dbReference type="ARBA" id="ARBA00018091"/>
    </source>
</evidence>
<dbReference type="GO" id="GO:0039617">
    <property type="term" value="C:T=3 icosahedral viral capsid"/>
    <property type="evidence" value="ECO:0007669"/>
    <property type="project" value="UniProtKB-KW"/>
</dbReference>
<evidence type="ECO:0000256" key="2">
    <source>
        <dbReference type="ARBA" id="ARBA00007446"/>
    </source>
</evidence>
<keyword evidence="5" id="KW-0946">Virion</keyword>
<evidence type="ECO:0000256" key="5">
    <source>
        <dbReference type="ARBA" id="ARBA00022844"/>
    </source>
</evidence>
<dbReference type="Gene3D" id="2.60.120.20">
    <property type="match status" value="1"/>
</dbReference>
<dbReference type="InterPro" id="IPR029053">
    <property type="entry name" value="Viral_coat"/>
</dbReference>
<comment type="similarity">
    <text evidence="2">Belongs to the icosahedral plant coat protein family.</text>
</comment>
<dbReference type="GO" id="GO:0005198">
    <property type="term" value="F:structural molecule activity"/>
    <property type="evidence" value="ECO:0007669"/>
    <property type="project" value="InterPro"/>
</dbReference>
<sequence length="499" mass="54079">MIGSHHYHIDVCRDHEKENSLTPANHRICVNWVPTNHCPKLLRVLTRMPRDCTAHPYWFGRDVQSRFCRAVSNTMTRRNKQRSNKLSSEAIKINQLSEQVKKLKVSRKKKPTPFSDTGAIIGRSLGGMFGNSNIGGGIGKWLGSGIGSIFGSGDYTLAGQPPSYNVLTNGKQVPQFSTSHATNVVCHREYLGDIQGTAGFSNTSYPLNPGMQQTFPWLATIAENYQEYRFHGVVFEFRPLITDFVTSGAPGVVIMSTNYNADVPLYTTKQQMENAEFAVSVKPTVGLMHGIECAMDSTTIPKRYVRTGAVPSNQDLRLYDYGNFQFATQTNPIQALGELWVSYCVEFMKPILPVTTGGDILSYHSLRSGANGANPFGTTQVATSGTLAVTVTNTTFSFLAQPLTRYLVVVALAGSTVTAVTPTISLNNCTSVKIYNGAFGEIVGPSSGNTTSTWVYSTILLSNALSASSMGLTLGTAGVLPTSATADVFITQLDSTITV</sequence>
<reference evidence="8" key="1">
    <citation type="submission" date="2019-05" db="EMBL/GenBank/DDBJ databases">
        <title>Metatranscriptomic reconstruction reveals RNA viruses with the potential to shape carbon cycling in soil.</title>
        <authorList>
            <person name="Starr E.P."/>
            <person name="Nuccio E."/>
            <person name="Pett-Ridge J."/>
            <person name="Banfield J.F."/>
            <person name="Firestone M.K."/>
        </authorList>
    </citation>
    <scope>NUCLEOTIDE SEQUENCE</scope>
    <source>
        <strain evidence="8">H1_Bulk_30_scaffold_451</strain>
    </source>
</reference>
<dbReference type="SUPFAM" id="SSF88633">
    <property type="entry name" value="Positive stranded ssRNA viruses"/>
    <property type="match status" value="1"/>
</dbReference>
<comment type="subcellular location">
    <subcellularLocation>
        <location evidence="1">Virion</location>
    </subcellularLocation>
</comment>
<evidence type="ECO:0000259" key="7">
    <source>
        <dbReference type="Pfam" id="PF00729"/>
    </source>
</evidence>
<dbReference type="EMBL" id="MN034518">
    <property type="protein sequence ID" value="QDH88985.1"/>
    <property type="molecule type" value="Genomic_DNA"/>
</dbReference>
<evidence type="ECO:0000256" key="1">
    <source>
        <dbReference type="ARBA" id="ARBA00004328"/>
    </source>
</evidence>
<dbReference type="Pfam" id="PF00729">
    <property type="entry name" value="Viral_coat"/>
    <property type="match status" value="1"/>
</dbReference>
<accession>A0A514D5W5</accession>
<protein>
    <recommendedName>
        <fullName evidence="3">Capsid protein</fullName>
    </recommendedName>
</protein>
<name>A0A514D5W5_9VIRU</name>
<dbReference type="InterPro" id="IPR000937">
    <property type="entry name" value="Capsid_prot_S-dom_vir"/>
</dbReference>
<evidence type="ECO:0000313" key="8">
    <source>
        <dbReference type="EMBL" id="QDH88985.1"/>
    </source>
</evidence>
<organism evidence="8">
    <name type="scientific">Riboviria sp</name>
    <dbReference type="NCBI Taxonomy" id="2585031"/>
    <lineage>
        <taxon>Viruses</taxon>
        <taxon>Riboviria</taxon>
    </lineage>
</organism>
<gene>
    <name evidence="8" type="ORF">H1Bulk30451_000002</name>
</gene>
<feature type="domain" description="Icosahedral viral capsid protein S" evidence="7">
    <location>
        <begin position="163"/>
        <end position="351"/>
    </location>
</feature>
<evidence type="ECO:0000256" key="4">
    <source>
        <dbReference type="ARBA" id="ARBA00022561"/>
    </source>
</evidence>
<keyword evidence="4" id="KW-0167">Capsid protein</keyword>